<dbReference type="EMBL" id="CACRXK020003682">
    <property type="protein sequence ID" value="CAB3999834.1"/>
    <property type="molecule type" value="Genomic_DNA"/>
</dbReference>
<evidence type="ECO:0000256" key="3">
    <source>
        <dbReference type="ARBA" id="ARBA00022692"/>
    </source>
</evidence>
<gene>
    <name evidence="10" type="ORF">PACLA_8A065047</name>
</gene>
<dbReference type="Gene3D" id="1.10.287.70">
    <property type="match status" value="1"/>
</dbReference>
<feature type="domain" description="Potassium channel" evidence="9">
    <location>
        <begin position="81"/>
        <end position="139"/>
    </location>
</feature>
<comment type="similarity">
    <text evidence="8">Belongs to the two pore domain potassium channel (TC 1.A.1.8) family.</text>
</comment>
<dbReference type="PANTHER" id="PTHR11003:SF345">
    <property type="entry name" value="TWIK FAMILY OF POTASSIUM CHANNELS PROTEIN 18"/>
    <property type="match status" value="1"/>
</dbReference>
<keyword evidence="7 8" id="KW-0407">Ion channel</keyword>
<keyword evidence="3 8" id="KW-0812">Transmembrane</keyword>
<dbReference type="InterPro" id="IPR003280">
    <property type="entry name" value="2pore_dom_K_chnl"/>
</dbReference>
<dbReference type="Proteomes" id="UP001152795">
    <property type="component" value="Unassembled WGS sequence"/>
</dbReference>
<organism evidence="10 11">
    <name type="scientific">Paramuricea clavata</name>
    <name type="common">Red gorgonian</name>
    <name type="synonym">Violescent sea-whip</name>
    <dbReference type="NCBI Taxonomy" id="317549"/>
    <lineage>
        <taxon>Eukaryota</taxon>
        <taxon>Metazoa</taxon>
        <taxon>Cnidaria</taxon>
        <taxon>Anthozoa</taxon>
        <taxon>Octocorallia</taxon>
        <taxon>Malacalcyonacea</taxon>
        <taxon>Plexauridae</taxon>
        <taxon>Paramuricea</taxon>
    </lineage>
</organism>
<evidence type="ECO:0000256" key="1">
    <source>
        <dbReference type="ARBA" id="ARBA00004141"/>
    </source>
</evidence>
<evidence type="ECO:0000256" key="5">
    <source>
        <dbReference type="ARBA" id="ARBA00023065"/>
    </source>
</evidence>
<keyword evidence="11" id="KW-1185">Reference proteome</keyword>
<dbReference type="GO" id="GO:0005886">
    <property type="term" value="C:plasma membrane"/>
    <property type="evidence" value="ECO:0007669"/>
    <property type="project" value="TreeGrafter"/>
</dbReference>
<keyword evidence="4" id="KW-1133">Transmembrane helix</keyword>
<accession>A0A7D9E2Y9</accession>
<reference evidence="10" key="1">
    <citation type="submission" date="2020-04" db="EMBL/GenBank/DDBJ databases">
        <authorList>
            <person name="Alioto T."/>
            <person name="Alioto T."/>
            <person name="Gomez Garrido J."/>
        </authorList>
    </citation>
    <scope>NUCLEOTIDE SEQUENCE</scope>
    <source>
        <strain evidence="10">A484AB</strain>
    </source>
</reference>
<dbReference type="InterPro" id="IPR013099">
    <property type="entry name" value="K_chnl_dom"/>
</dbReference>
<sequence length="298" mass="33600">MGAKKDLKTLFFRFFLVVVYCLVGAGIFYAIEHTDNYEEEVNRKQQLLNKTKREIMHRFGINDTEFESLVQRMMKVIDAKSDTPLQWTFTRGIDLCWQTITTVGYGNKTPTTLGGQLFLIPFAVFGIPLTVYMLNTVGQNICHFVCFIINTIEKRLLKKKEIKSCKVKSLCAVSLLTVALLVFMAGISVKVEGWSFGLGLYVWFVTFTTVGFGDYIPGHGTSTTADIAIIYRLILVAIGLSLISTIFNAMTDCIEEKRKKAESKSWLQFFVSAFTSDNATDHNDKDSTEMTVHPTPTI</sequence>
<feature type="domain" description="Potassium channel" evidence="9">
    <location>
        <begin position="175"/>
        <end position="253"/>
    </location>
</feature>
<dbReference type="PANTHER" id="PTHR11003">
    <property type="entry name" value="POTASSIUM CHANNEL, SUBFAMILY K"/>
    <property type="match status" value="1"/>
</dbReference>
<dbReference type="AlphaFoldDB" id="A0A7D9E2Y9"/>
<evidence type="ECO:0000313" key="11">
    <source>
        <dbReference type="Proteomes" id="UP001152795"/>
    </source>
</evidence>
<comment type="subcellular location">
    <subcellularLocation>
        <location evidence="1">Membrane</location>
        <topology evidence="1">Multi-pass membrane protein</topology>
    </subcellularLocation>
</comment>
<dbReference type="OrthoDB" id="297496at2759"/>
<evidence type="ECO:0000256" key="6">
    <source>
        <dbReference type="ARBA" id="ARBA00023136"/>
    </source>
</evidence>
<dbReference type="GO" id="GO:0030322">
    <property type="term" value="P:stabilization of membrane potential"/>
    <property type="evidence" value="ECO:0007669"/>
    <property type="project" value="TreeGrafter"/>
</dbReference>
<evidence type="ECO:0000256" key="2">
    <source>
        <dbReference type="ARBA" id="ARBA00022448"/>
    </source>
</evidence>
<keyword evidence="5 8" id="KW-0406">Ion transport</keyword>
<comment type="caution">
    <text evidence="10">The sequence shown here is derived from an EMBL/GenBank/DDBJ whole genome shotgun (WGS) entry which is preliminary data.</text>
</comment>
<keyword evidence="2 8" id="KW-0813">Transport</keyword>
<dbReference type="GO" id="GO:0015271">
    <property type="term" value="F:outward rectifier potassium channel activity"/>
    <property type="evidence" value="ECO:0007669"/>
    <property type="project" value="TreeGrafter"/>
</dbReference>
<name>A0A7D9E2Y9_PARCT</name>
<evidence type="ECO:0000313" key="10">
    <source>
        <dbReference type="EMBL" id="CAB3999834.1"/>
    </source>
</evidence>
<dbReference type="GO" id="GO:0022841">
    <property type="term" value="F:potassium ion leak channel activity"/>
    <property type="evidence" value="ECO:0007669"/>
    <property type="project" value="TreeGrafter"/>
</dbReference>
<protein>
    <submittedName>
        <fullName evidence="10">Two pore potassium channel sup-9-like</fullName>
    </submittedName>
</protein>
<dbReference type="Pfam" id="PF07885">
    <property type="entry name" value="Ion_trans_2"/>
    <property type="match status" value="2"/>
</dbReference>
<proteinExistence type="inferred from homology"/>
<evidence type="ECO:0000259" key="9">
    <source>
        <dbReference type="Pfam" id="PF07885"/>
    </source>
</evidence>
<dbReference type="SUPFAM" id="SSF81324">
    <property type="entry name" value="Voltage-gated potassium channels"/>
    <property type="match status" value="2"/>
</dbReference>
<keyword evidence="6" id="KW-0472">Membrane</keyword>
<evidence type="ECO:0000256" key="8">
    <source>
        <dbReference type="RuleBase" id="RU003857"/>
    </source>
</evidence>
<evidence type="ECO:0000256" key="7">
    <source>
        <dbReference type="ARBA" id="ARBA00023303"/>
    </source>
</evidence>
<evidence type="ECO:0000256" key="4">
    <source>
        <dbReference type="ARBA" id="ARBA00022989"/>
    </source>
</evidence>
<dbReference type="PRINTS" id="PR01333">
    <property type="entry name" value="2POREKCHANEL"/>
</dbReference>